<dbReference type="PROSITE" id="PS51030">
    <property type="entry name" value="NUCLEAR_REC_DBD_2"/>
    <property type="match status" value="1"/>
</dbReference>
<evidence type="ECO:0000256" key="4">
    <source>
        <dbReference type="ARBA" id="ARBA00022771"/>
    </source>
</evidence>
<evidence type="ECO:0000256" key="3">
    <source>
        <dbReference type="ARBA" id="ARBA00022723"/>
    </source>
</evidence>
<evidence type="ECO:0000256" key="5">
    <source>
        <dbReference type="ARBA" id="ARBA00022833"/>
    </source>
</evidence>
<dbReference type="CDD" id="cd06916">
    <property type="entry name" value="NR_DBD_like"/>
    <property type="match status" value="1"/>
</dbReference>
<evidence type="ECO:0000256" key="6">
    <source>
        <dbReference type="ARBA" id="ARBA00023015"/>
    </source>
</evidence>
<keyword evidence="10" id="KW-0539">Nucleus</keyword>
<evidence type="ECO:0000256" key="8">
    <source>
        <dbReference type="ARBA" id="ARBA00023163"/>
    </source>
</evidence>
<keyword evidence="3" id="KW-0479">Metal-binding</keyword>
<dbReference type="PRINTS" id="PR00047">
    <property type="entry name" value="STROIDFINGER"/>
</dbReference>
<dbReference type="GO" id="GO:0000978">
    <property type="term" value="F:RNA polymerase II cis-regulatory region sequence-specific DNA binding"/>
    <property type="evidence" value="ECO:0007669"/>
    <property type="project" value="TreeGrafter"/>
</dbReference>
<dbReference type="SUPFAM" id="SSF57716">
    <property type="entry name" value="Glucocorticoid receptor-like (DNA-binding domain)"/>
    <property type="match status" value="1"/>
</dbReference>
<proteinExistence type="inferred from homology"/>
<evidence type="ECO:0000259" key="12">
    <source>
        <dbReference type="PROSITE" id="PS51030"/>
    </source>
</evidence>
<dbReference type="InterPro" id="IPR000536">
    <property type="entry name" value="Nucl_hrmn_rcpt_lig-bd"/>
</dbReference>
<keyword evidence="6" id="KW-0805">Transcription regulation</keyword>
<feature type="compositionally biased region" description="Low complexity" evidence="11">
    <location>
        <begin position="66"/>
        <end position="85"/>
    </location>
</feature>
<dbReference type="GO" id="GO:0008270">
    <property type="term" value="F:zinc ion binding"/>
    <property type="evidence" value="ECO:0007669"/>
    <property type="project" value="UniProtKB-KW"/>
</dbReference>
<dbReference type="GO" id="GO:0005634">
    <property type="term" value="C:nucleus"/>
    <property type="evidence" value="ECO:0007669"/>
    <property type="project" value="UniProtKB-SubCell"/>
</dbReference>
<evidence type="ECO:0000256" key="11">
    <source>
        <dbReference type="SAM" id="MobiDB-lite"/>
    </source>
</evidence>
<comment type="similarity">
    <text evidence="2">Belongs to the nuclear hormone receptor family.</text>
</comment>
<evidence type="ECO:0000256" key="9">
    <source>
        <dbReference type="ARBA" id="ARBA00023170"/>
    </source>
</evidence>
<dbReference type="PROSITE" id="PS00031">
    <property type="entry name" value="NUCLEAR_REC_DBD_1"/>
    <property type="match status" value="1"/>
</dbReference>
<dbReference type="Gene3D" id="3.30.50.10">
    <property type="entry name" value="Erythroid Transcription Factor GATA-1, subunit A"/>
    <property type="match status" value="1"/>
</dbReference>
<accession>A0A818YPG9</accession>
<dbReference type="SMART" id="SM00399">
    <property type="entry name" value="ZnF_C4"/>
    <property type="match status" value="1"/>
</dbReference>
<keyword evidence="4" id="KW-0863">Zinc-finger</keyword>
<dbReference type="InterPro" id="IPR035500">
    <property type="entry name" value="NHR-like_dom_sf"/>
</dbReference>
<evidence type="ECO:0000256" key="7">
    <source>
        <dbReference type="ARBA" id="ARBA00023125"/>
    </source>
</evidence>
<evidence type="ECO:0000313" key="15">
    <source>
        <dbReference type="Proteomes" id="UP000663866"/>
    </source>
</evidence>
<keyword evidence="5" id="KW-0862">Zinc</keyword>
<comment type="caution">
    <text evidence="14">The sequence shown here is derived from an EMBL/GenBank/DDBJ whole genome shotgun (WGS) entry which is preliminary data.</text>
</comment>
<dbReference type="SMART" id="SM00430">
    <property type="entry name" value="HOLI"/>
    <property type="match status" value="1"/>
</dbReference>
<keyword evidence="9" id="KW-0675">Receptor</keyword>
<evidence type="ECO:0000256" key="10">
    <source>
        <dbReference type="ARBA" id="ARBA00023242"/>
    </source>
</evidence>
<keyword evidence="7" id="KW-0238">DNA-binding</keyword>
<feature type="region of interest" description="Disordered" evidence="11">
    <location>
        <begin position="66"/>
        <end position="93"/>
    </location>
</feature>
<dbReference type="SUPFAM" id="SSF48508">
    <property type="entry name" value="Nuclear receptor ligand-binding domain"/>
    <property type="match status" value="1"/>
</dbReference>
<dbReference type="InterPro" id="IPR001628">
    <property type="entry name" value="Znf_hrmn_rcpt"/>
</dbReference>
<keyword evidence="15" id="KW-1185">Reference proteome</keyword>
<sequence>MNLADRLFAMLSYHLSCIVYSQQHPMYDEFNLHPIIETTHSYDHSYKSKQSSVDISKTVHIQNVYNNDNNNNGTSSSSTTNTTASICHNREDDQLTPKTVTHKDHYLSHATSNLIETNQKQNVKQLSTLFPNKTEQQQQQQVSDYNSITTQLLSNASHEKISHTTTTHIPCLVCGDESSGFHYGVISCEGCKGFFRRCITQGMSHYCNNTGDCEITSFTRNSCQYCRLKKCFNVGMSRQASRLGRRPKRPRSDTINIIENVKEPITNSLSLSRTSEQEIQCQQQIKFMNEDSTTIFKEKTWSNKNIKQISSINSSESVAPITSKVNFSDCFLQRHQIKIIPEIHQEILRKLSTMLIYQEKLLTNIEINEFDHIANVLINAHLQFSVYTFEKIQIQIRKNSLISADTIIDNFNSDPASAWIHWQLNCRLENVLNLFKQNPFFQQISYNDQVDCIFLLGAFETILASWFALFNVKRQVMLAPDLTAYMNRDCIEKIKVLGVFMLEIFDLGMKASHIQWTDSDIALFNAVLLMNPERLDLCNREQIGQIESKLMQVLYRHLRNSHPNEPEIFLNMLQLIPIIQEINQSHLNAVKYIKKYNKELFNSLPDIYQKTYQELSL</sequence>
<dbReference type="Proteomes" id="UP000663866">
    <property type="component" value="Unassembled WGS sequence"/>
</dbReference>
<reference evidence="14" key="1">
    <citation type="submission" date="2021-02" db="EMBL/GenBank/DDBJ databases">
        <authorList>
            <person name="Nowell W R."/>
        </authorList>
    </citation>
    <scope>NUCLEOTIDE SEQUENCE</scope>
</reference>
<dbReference type="Gene3D" id="1.10.565.10">
    <property type="entry name" value="Retinoid X Receptor"/>
    <property type="match status" value="1"/>
</dbReference>
<dbReference type="AlphaFoldDB" id="A0A818YPG9"/>
<keyword evidence="8" id="KW-0804">Transcription</keyword>
<evidence type="ECO:0000313" key="14">
    <source>
        <dbReference type="EMBL" id="CAF3757569.1"/>
    </source>
</evidence>
<evidence type="ECO:0000256" key="2">
    <source>
        <dbReference type="ARBA" id="ARBA00005993"/>
    </source>
</evidence>
<dbReference type="Pfam" id="PF00105">
    <property type="entry name" value="zf-C4"/>
    <property type="match status" value="1"/>
</dbReference>
<gene>
    <name evidence="14" type="ORF">OVN521_LOCUS1496</name>
</gene>
<feature type="domain" description="Nuclear receptor" evidence="12">
    <location>
        <begin position="168"/>
        <end position="243"/>
    </location>
</feature>
<protein>
    <submittedName>
        <fullName evidence="14">Uncharacterized protein</fullName>
    </submittedName>
</protein>
<evidence type="ECO:0000256" key="1">
    <source>
        <dbReference type="ARBA" id="ARBA00004123"/>
    </source>
</evidence>
<organism evidence="14 15">
    <name type="scientific">Rotaria magnacalcarata</name>
    <dbReference type="NCBI Taxonomy" id="392030"/>
    <lineage>
        <taxon>Eukaryota</taxon>
        <taxon>Metazoa</taxon>
        <taxon>Spiralia</taxon>
        <taxon>Gnathifera</taxon>
        <taxon>Rotifera</taxon>
        <taxon>Eurotatoria</taxon>
        <taxon>Bdelloidea</taxon>
        <taxon>Philodinida</taxon>
        <taxon>Philodinidae</taxon>
        <taxon>Rotaria</taxon>
    </lineage>
</organism>
<name>A0A818YPG9_9BILA</name>
<dbReference type="PANTHER" id="PTHR45805:SF2">
    <property type="entry name" value="NUCLEAR HORMONE RECEPTOR HR3-RELATED"/>
    <property type="match status" value="1"/>
</dbReference>
<feature type="domain" description="NR LBD" evidence="13">
    <location>
        <begin position="369"/>
        <end position="612"/>
    </location>
</feature>
<dbReference type="PANTHER" id="PTHR45805">
    <property type="entry name" value="NUCLEAR HORMONE RECEPTOR HR3-RELATED"/>
    <property type="match status" value="1"/>
</dbReference>
<dbReference type="FunFam" id="3.30.50.10:FF:000030">
    <property type="entry name" value="Nuclear Hormone Receptor family"/>
    <property type="match status" value="1"/>
</dbReference>
<comment type="subcellular location">
    <subcellularLocation>
        <location evidence="1">Nucleus</location>
    </subcellularLocation>
</comment>
<evidence type="ECO:0000259" key="13">
    <source>
        <dbReference type="PROSITE" id="PS51843"/>
    </source>
</evidence>
<dbReference type="PROSITE" id="PS51843">
    <property type="entry name" value="NR_LBD"/>
    <property type="match status" value="1"/>
</dbReference>
<dbReference type="GO" id="GO:0004879">
    <property type="term" value="F:nuclear receptor activity"/>
    <property type="evidence" value="ECO:0007669"/>
    <property type="project" value="TreeGrafter"/>
</dbReference>
<dbReference type="InterPro" id="IPR013088">
    <property type="entry name" value="Znf_NHR/GATA"/>
</dbReference>
<dbReference type="EMBL" id="CAJOBG010000104">
    <property type="protein sequence ID" value="CAF3757569.1"/>
    <property type="molecule type" value="Genomic_DNA"/>
</dbReference>